<evidence type="ECO:0000256" key="4">
    <source>
        <dbReference type="ARBA" id="ARBA00022617"/>
    </source>
</evidence>
<name>A0A8H4IXU1_9PEZI</name>
<dbReference type="GO" id="GO:0016705">
    <property type="term" value="F:oxidoreductase activity, acting on paired donors, with incorporation or reduction of molecular oxygen"/>
    <property type="evidence" value="ECO:0007669"/>
    <property type="project" value="InterPro"/>
</dbReference>
<dbReference type="GO" id="GO:0004497">
    <property type="term" value="F:monooxygenase activity"/>
    <property type="evidence" value="ECO:0007669"/>
    <property type="project" value="UniProtKB-KW"/>
</dbReference>
<dbReference type="Gene3D" id="1.10.630.10">
    <property type="entry name" value="Cytochrome P450"/>
    <property type="match status" value="1"/>
</dbReference>
<evidence type="ECO:0000256" key="13">
    <source>
        <dbReference type="RuleBase" id="RU000461"/>
    </source>
</evidence>
<dbReference type="PROSITE" id="PS00086">
    <property type="entry name" value="CYTOCHROME_P450"/>
    <property type="match status" value="1"/>
</dbReference>
<organism evidence="15 16">
    <name type="scientific">Botryosphaeria dothidea</name>
    <dbReference type="NCBI Taxonomy" id="55169"/>
    <lineage>
        <taxon>Eukaryota</taxon>
        <taxon>Fungi</taxon>
        <taxon>Dikarya</taxon>
        <taxon>Ascomycota</taxon>
        <taxon>Pezizomycotina</taxon>
        <taxon>Dothideomycetes</taxon>
        <taxon>Dothideomycetes incertae sedis</taxon>
        <taxon>Botryosphaeriales</taxon>
        <taxon>Botryosphaeriaceae</taxon>
        <taxon>Botryosphaeria</taxon>
    </lineage>
</organism>
<feature type="transmembrane region" description="Helical" evidence="14">
    <location>
        <begin position="14"/>
        <end position="37"/>
    </location>
</feature>
<evidence type="ECO:0000256" key="14">
    <source>
        <dbReference type="SAM" id="Phobius"/>
    </source>
</evidence>
<accession>A0A8H4IXU1</accession>
<evidence type="ECO:0000256" key="2">
    <source>
        <dbReference type="ARBA" id="ARBA00004167"/>
    </source>
</evidence>
<dbReference type="GO" id="GO:0005506">
    <property type="term" value="F:iron ion binding"/>
    <property type="evidence" value="ECO:0007669"/>
    <property type="project" value="InterPro"/>
</dbReference>
<dbReference type="Proteomes" id="UP000572817">
    <property type="component" value="Unassembled WGS sequence"/>
</dbReference>
<evidence type="ECO:0000256" key="9">
    <source>
        <dbReference type="ARBA" id="ARBA00023004"/>
    </source>
</evidence>
<keyword evidence="7 14" id="KW-1133">Transmembrane helix</keyword>
<evidence type="ECO:0000256" key="1">
    <source>
        <dbReference type="ARBA" id="ARBA00001971"/>
    </source>
</evidence>
<keyword evidence="5 14" id="KW-0812">Transmembrane</keyword>
<evidence type="ECO:0000256" key="6">
    <source>
        <dbReference type="ARBA" id="ARBA00022723"/>
    </source>
</evidence>
<evidence type="ECO:0000313" key="15">
    <source>
        <dbReference type="EMBL" id="KAF4309530.1"/>
    </source>
</evidence>
<dbReference type="PANTHER" id="PTHR24305:SF157">
    <property type="entry name" value="N-ACETYLTRYPTOPHAN 6-HYDROXYLASE IVOC-RELATED"/>
    <property type="match status" value="1"/>
</dbReference>
<dbReference type="CDD" id="cd11062">
    <property type="entry name" value="CYP58-like"/>
    <property type="match status" value="1"/>
</dbReference>
<dbReference type="FunFam" id="1.10.630.10:FF:000069">
    <property type="entry name" value="Cytochrome P450, putative (Eurofung)"/>
    <property type="match status" value="1"/>
</dbReference>
<keyword evidence="10 13" id="KW-0503">Monooxygenase</keyword>
<evidence type="ECO:0000256" key="3">
    <source>
        <dbReference type="ARBA" id="ARBA00010617"/>
    </source>
</evidence>
<dbReference type="PRINTS" id="PR00385">
    <property type="entry name" value="P450"/>
</dbReference>
<comment type="similarity">
    <text evidence="3 13">Belongs to the cytochrome P450 family.</text>
</comment>
<dbReference type="InterPro" id="IPR050121">
    <property type="entry name" value="Cytochrome_P450_monoxygenase"/>
</dbReference>
<evidence type="ECO:0000256" key="7">
    <source>
        <dbReference type="ARBA" id="ARBA00022989"/>
    </source>
</evidence>
<dbReference type="Pfam" id="PF00067">
    <property type="entry name" value="p450"/>
    <property type="match status" value="2"/>
</dbReference>
<keyword evidence="8 13" id="KW-0560">Oxidoreductase</keyword>
<protein>
    <submittedName>
        <fullName evidence="15">Cytochrome P450</fullName>
    </submittedName>
</protein>
<keyword evidence="16" id="KW-1185">Reference proteome</keyword>
<proteinExistence type="inferred from homology"/>
<comment type="caution">
    <text evidence="15">The sequence shown here is derived from an EMBL/GenBank/DDBJ whole genome shotgun (WGS) entry which is preliminary data.</text>
</comment>
<evidence type="ECO:0000256" key="10">
    <source>
        <dbReference type="ARBA" id="ARBA00023033"/>
    </source>
</evidence>
<comment type="subcellular location">
    <subcellularLocation>
        <location evidence="2">Membrane</location>
        <topology evidence="2">Single-pass membrane protein</topology>
    </subcellularLocation>
</comment>
<keyword evidence="9 12" id="KW-0408">Iron</keyword>
<dbReference type="GO" id="GO:0016020">
    <property type="term" value="C:membrane"/>
    <property type="evidence" value="ECO:0007669"/>
    <property type="project" value="UniProtKB-SubCell"/>
</dbReference>
<feature type="binding site" description="axial binding residue" evidence="12">
    <location>
        <position position="487"/>
    </location>
    <ligand>
        <name>heme</name>
        <dbReference type="ChEBI" id="CHEBI:30413"/>
    </ligand>
    <ligandPart>
        <name>Fe</name>
        <dbReference type="ChEBI" id="CHEBI:18248"/>
    </ligandPart>
</feature>
<evidence type="ECO:0000313" key="16">
    <source>
        <dbReference type="Proteomes" id="UP000572817"/>
    </source>
</evidence>
<dbReference type="PANTHER" id="PTHR24305">
    <property type="entry name" value="CYTOCHROME P450"/>
    <property type="match status" value="1"/>
</dbReference>
<evidence type="ECO:0000256" key="5">
    <source>
        <dbReference type="ARBA" id="ARBA00022692"/>
    </source>
</evidence>
<dbReference type="EMBL" id="WWBZ02000016">
    <property type="protein sequence ID" value="KAF4309530.1"/>
    <property type="molecule type" value="Genomic_DNA"/>
</dbReference>
<evidence type="ECO:0000256" key="11">
    <source>
        <dbReference type="ARBA" id="ARBA00023136"/>
    </source>
</evidence>
<evidence type="ECO:0000256" key="12">
    <source>
        <dbReference type="PIRSR" id="PIRSR602401-1"/>
    </source>
</evidence>
<comment type="cofactor">
    <cofactor evidence="1 12">
        <name>heme</name>
        <dbReference type="ChEBI" id="CHEBI:30413"/>
    </cofactor>
</comment>
<dbReference type="InterPro" id="IPR002401">
    <property type="entry name" value="Cyt_P450_E_grp-I"/>
</dbReference>
<dbReference type="InterPro" id="IPR001128">
    <property type="entry name" value="Cyt_P450"/>
</dbReference>
<keyword evidence="6 12" id="KW-0479">Metal-binding</keyword>
<keyword evidence="4 12" id="KW-0349">Heme</keyword>
<dbReference type="AlphaFoldDB" id="A0A8H4IXU1"/>
<dbReference type="OrthoDB" id="3945418at2759"/>
<dbReference type="SUPFAM" id="SSF48264">
    <property type="entry name" value="Cytochrome P450"/>
    <property type="match status" value="1"/>
</dbReference>
<dbReference type="PRINTS" id="PR00463">
    <property type="entry name" value="EP450I"/>
</dbReference>
<dbReference type="GO" id="GO:0020037">
    <property type="term" value="F:heme binding"/>
    <property type="evidence" value="ECO:0007669"/>
    <property type="project" value="InterPro"/>
</dbReference>
<dbReference type="InterPro" id="IPR017972">
    <property type="entry name" value="Cyt_P450_CS"/>
</dbReference>
<keyword evidence="11 14" id="KW-0472">Membrane</keyword>
<gene>
    <name evidence="15" type="ORF">GTA08_BOTSDO01793</name>
</gene>
<evidence type="ECO:0000256" key="8">
    <source>
        <dbReference type="ARBA" id="ARBA00023002"/>
    </source>
</evidence>
<reference evidence="15" key="1">
    <citation type="submission" date="2020-04" db="EMBL/GenBank/DDBJ databases">
        <title>Genome Assembly and Annotation of Botryosphaeria dothidea sdau 11-99, a Latent Pathogen of Apple Fruit Ring Rot in China.</title>
        <authorList>
            <person name="Yu C."/>
            <person name="Diao Y."/>
            <person name="Lu Q."/>
            <person name="Zhao J."/>
            <person name="Cui S."/>
            <person name="Peng C."/>
            <person name="He B."/>
            <person name="Liu H."/>
        </authorList>
    </citation>
    <scope>NUCLEOTIDE SEQUENCE [LARGE SCALE GENOMIC DNA]</scope>
    <source>
        <strain evidence="15">Sdau11-99</strain>
    </source>
</reference>
<dbReference type="InterPro" id="IPR036396">
    <property type="entry name" value="Cyt_P450_sf"/>
</dbReference>
<sequence>MAVLQDTMTLVTEYPVLTTLICILFYGVSLVFYRLLLHPLSNFPGPKLAAATLWCEFYHDVVRNGQYTFEIKRMHEIYGPIVRISPHELHINDPSYVDKLYVAGGKKRHKYEYFVRQFGIPDSVFSTVDHDLHRMRRGAMNRFFSKASVTRLEPLIRDTVAKLCVQLETYAGTGRPAKLNSAFSCMTTDIVTEYAFARSYNFLSSREFEPNFHKAITAGSDMGPLIKQAPWVLTLMRCLPEQVVARLNPAMAVYLKFQTDMRKQIAEIQSKPASERKGGRTDATIFHELLEGSLPDAEKRLERLWQEGQIIVGAGTETTAWSKPTTPPHLHDHRPNHNILPAALSATIFYLLWEPDAMDRLRKELETAIPDPAVLPPLQTLEQLPYLSAVITEGLRLSYGVATRLQRVCDEPMAFVSGTGPTGQQGAAGTTAYTIPAGTPVGMSCPLVHMNDDLFPQPERFRPERWIDAPPGLGGYILAFSKGSRQCIGINLAYAELFCGIAAVVRQFGHRLELFDTDLSDVGMLHDLFVPTPKLDTQGIRVLVR</sequence>